<evidence type="ECO:0000259" key="1">
    <source>
        <dbReference type="Pfam" id="PF22589"/>
    </source>
</evidence>
<proteinExistence type="predicted"/>
<feature type="domain" description="Sperm microtubule inner protein 1 C-terminal" evidence="1">
    <location>
        <begin position="59"/>
        <end position="172"/>
    </location>
</feature>
<name>A0AA39G9D6_MICHY</name>
<comment type="caution">
    <text evidence="2">The sequence shown here is derived from an EMBL/GenBank/DDBJ whole genome shotgun (WGS) entry which is preliminary data.</text>
</comment>
<dbReference type="InterPro" id="IPR054323">
    <property type="entry name" value="SPMIP1_C"/>
</dbReference>
<reference evidence="2" key="1">
    <citation type="journal article" date="2023" name="bioRxiv">
        <title>Scaffold-level genome assemblies of two parasitoid biocontrol wasps reveal the parthenogenesis mechanism and an associated novel virus.</title>
        <authorList>
            <person name="Inwood S."/>
            <person name="Skelly J."/>
            <person name="Guhlin J."/>
            <person name="Harrop T."/>
            <person name="Goldson S."/>
            <person name="Dearden P."/>
        </authorList>
    </citation>
    <scope>NUCLEOTIDE SEQUENCE</scope>
    <source>
        <strain evidence="2">Lincoln</strain>
        <tissue evidence="2">Whole body</tissue>
    </source>
</reference>
<gene>
    <name evidence="2" type="ORF">PV327_001410</name>
</gene>
<dbReference type="EMBL" id="JAQQBR010000001">
    <property type="protein sequence ID" value="KAK0183361.1"/>
    <property type="molecule type" value="Genomic_DNA"/>
</dbReference>
<dbReference type="Proteomes" id="UP001168972">
    <property type="component" value="Unassembled WGS sequence"/>
</dbReference>
<accession>A0AA39G9D6</accession>
<dbReference type="AlphaFoldDB" id="A0AA39G9D6"/>
<sequence length="198" mass="23873">MMRKTQAWDINNQKILIEAINNENTLRRKWFEKNRERLLKNLQADSSELVKKKLKRLQEQRAHWEIKEPIITQEQLPQLSYSHESKNIITDYMRPVDEKVLAILYEKDVRSHEARKNYLRERYKTSPEDKFYITDCTNWNYGWRLKDFPSFAISKWGQTSTGNEMFLERNSSALKRDPDISRMPQAISPKNFNDILKY</sequence>
<keyword evidence="3" id="KW-1185">Reference proteome</keyword>
<evidence type="ECO:0000313" key="3">
    <source>
        <dbReference type="Proteomes" id="UP001168972"/>
    </source>
</evidence>
<organism evidence="2 3">
    <name type="scientific">Microctonus hyperodae</name>
    <name type="common">Parasitoid wasp</name>
    <dbReference type="NCBI Taxonomy" id="165561"/>
    <lineage>
        <taxon>Eukaryota</taxon>
        <taxon>Metazoa</taxon>
        <taxon>Ecdysozoa</taxon>
        <taxon>Arthropoda</taxon>
        <taxon>Hexapoda</taxon>
        <taxon>Insecta</taxon>
        <taxon>Pterygota</taxon>
        <taxon>Neoptera</taxon>
        <taxon>Endopterygota</taxon>
        <taxon>Hymenoptera</taxon>
        <taxon>Apocrita</taxon>
        <taxon>Ichneumonoidea</taxon>
        <taxon>Braconidae</taxon>
        <taxon>Euphorinae</taxon>
        <taxon>Microctonus</taxon>
    </lineage>
</organism>
<reference evidence="2" key="2">
    <citation type="submission" date="2023-03" db="EMBL/GenBank/DDBJ databases">
        <authorList>
            <person name="Inwood S.N."/>
            <person name="Skelly J.G."/>
            <person name="Guhlin J."/>
            <person name="Harrop T.W.R."/>
            <person name="Goldson S.G."/>
            <person name="Dearden P.K."/>
        </authorList>
    </citation>
    <scope>NUCLEOTIDE SEQUENCE</scope>
    <source>
        <strain evidence="2">Lincoln</strain>
        <tissue evidence="2">Whole body</tissue>
    </source>
</reference>
<evidence type="ECO:0000313" key="2">
    <source>
        <dbReference type="EMBL" id="KAK0183361.1"/>
    </source>
</evidence>
<dbReference type="PANTHER" id="PTHR35826">
    <property type="entry name" value="PROTEIN ATP6V1FNB-LIKE"/>
    <property type="match status" value="1"/>
</dbReference>
<protein>
    <recommendedName>
        <fullName evidence="1">Sperm microtubule inner protein 1 C-terminal domain-containing protein</fullName>
    </recommendedName>
</protein>
<dbReference type="PANTHER" id="PTHR35826:SF1">
    <property type="entry name" value="PROTEIN ATP6V1FNB-LIKE"/>
    <property type="match status" value="1"/>
</dbReference>
<dbReference type="Pfam" id="PF22589">
    <property type="entry name" value="SPMIP1"/>
    <property type="match status" value="1"/>
</dbReference>